<sequence>MGACASWFKRTPGAVSPEEEAKEAEPPPPAQQRKRASVDENKFDAHAAPPAGVLAELASRGAVVPCEHAGAEYPAHFHANVAGNLMCFKTLEAKTKYHAKHRAALAKYGSWAGIDIAKTDADWSMRYGSQVFGQPFKFDEAMKARLAREGDLMRRAYEDAARRARTREPDDYDALVSDKAYAAKTPRRQLRQRSDDVSLIYADALAALPELWAACAAAVAAADAKAAKLSWCVKKLLRAHEKLVVEYAGKAGQLLDVARVSVVCGTVAELRRVFGQLLKNKGVVRVKNRFAKPAGGYVDVLLNWTASKAARGHVCEIQLHAASVYATKGEGGHQSYKWLRRLVRADDSYEGPVDAEGRPHGEGGRKLFAAGDAYVGAYVHGEKHGAGRYVSSDGTVFEGSYVKDRRHGPGVVRYANGNVFEGSYVDGVIEGHGTKRVYGGGVYVGAWKHGKPDGRGTDTSKTGDVYVGDFRAGKKSGKGVVTYASGDAATLDGDFVDDRPVKGTLTYADGAVFVGDLDEEGLPKHGVLTGADGATYDGRFRKGRPLLRKGADGK</sequence>
<dbReference type="Gene3D" id="2.20.110.10">
    <property type="entry name" value="Histone H3 K4-specific methyltransferase SET7/9 N-terminal domain"/>
    <property type="match status" value="2"/>
</dbReference>
<accession>A0ABR1FPU8</accession>
<keyword evidence="1" id="KW-0677">Repeat</keyword>
<dbReference type="Pfam" id="PF02493">
    <property type="entry name" value="MORN"/>
    <property type="match status" value="6"/>
</dbReference>
<keyword evidence="4" id="KW-1185">Reference proteome</keyword>
<evidence type="ECO:0000313" key="4">
    <source>
        <dbReference type="Proteomes" id="UP001363151"/>
    </source>
</evidence>
<dbReference type="InterPro" id="IPR043519">
    <property type="entry name" value="NT_sf"/>
</dbReference>
<dbReference type="Proteomes" id="UP001363151">
    <property type="component" value="Unassembled WGS sequence"/>
</dbReference>
<dbReference type="SMART" id="SM00698">
    <property type="entry name" value="MORN"/>
    <property type="match status" value="5"/>
</dbReference>
<dbReference type="InterPro" id="IPR003409">
    <property type="entry name" value="MORN"/>
</dbReference>
<dbReference type="PANTHER" id="PTHR43215:SF14">
    <property type="entry name" value="RADIAL SPOKE HEAD 1 HOMOLOG"/>
    <property type="match status" value="1"/>
</dbReference>
<organism evidence="3 4">
    <name type="scientific">Aureococcus anophagefferens</name>
    <name type="common">Harmful bloom alga</name>
    <dbReference type="NCBI Taxonomy" id="44056"/>
    <lineage>
        <taxon>Eukaryota</taxon>
        <taxon>Sar</taxon>
        <taxon>Stramenopiles</taxon>
        <taxon>Ochrophyta</taxon>
        <taxon>Pelagophyceae</taxon>
        <taxon>Pelagomonadales</taxon>
        <taxon>Pelagomonadaceae</taxon>
        <taxon>Aureococcus</taxon>
    </lineage>
</organism>
<dbReference type="SUPFAM" id="SSF82185">
    <property type="entry name" value="Histone H3 K4-specific methyltransferase SET7/9 N-terminal domain"/>
    <property type="match status" value="2"/>
</dbReference>
<name>A0ABR1FPU8_AURAN</name>
<evidence type="ECO:0000256" key="1">
    <source>
        <dbReference type="ARBA" id="ARBA00022737"/>
    </source>
</evidence>
<dbReference type="PANTHER" id="PTHR43215">
    <property type="entry name" value="RADIAL SPOKE HEAD 1 HOMOLOG"/>
    <property type="match status" value="1"/>
</dbReference>
<evidence type="ECO:0000256" key="2">
    <source>
        <dbReference type="SAM" id="MobiDB-lite"/>
    </source>
</evidence>
<evidence type="ECO:0008006" key="5">
    <source>
        <dbReference type="Google" id="ProtNLM"/>
    </source>
</evidence>
<dbReference type="EMBL" id="JBBJCI010000293">
    <property type="protein sequence ID" value="KAK7235259.1"/>
    <property type="molecule type" value="Genomic_DNA"/>
</dbReference>
<gene>
    <name evidence="3" type="ORF">SO694_00068053</name>
</gene>
<reference evidence="3 4" key="1">
    <citation type="submission" date="2024-03" db="EMBL/GenBank/DDBJ databases">
        <title>Aureococcus anophagefferens CCMP1851 and Kratosvirus quantuckense: Draft genome of a second virus-susceptible host strain in the model system.</title>
        <authorList>
            <person name="Chase E."/>
            <person name="Truchon A.R."/>
            <person name="Schepens W."/>
            <person name="Wilhelm S.W."/>
        </authorList>
    </citation>
    <scope>NUCLEOTIDE SEQUENCE [LARGE SCALE GENOMIC DNA]</scope>
    <source>
        <strain evidence="3 4">CCMP1851</strain>
    </source>
</reference>
<proteinExistence type="predicted"/>
<feature type="region of interest" description="Disordered" evidence="2">
    <location>
        <begin position="1"/>
        <end position="38"/>
    </location>
</feature>
<comment type="caution">
    <text evidence="3">The sequence shown here is derived from an EMBL/GenBank/DDBJ whole genome shotgun (WGS) entry which is preliminary data.</text>
</comment>
<evidence type="ECO:0000313" key="3">
    <source>
        <dbReference type="EMBL" id="KAK7235259.1"/>
    </source>
</evidence>
<dbReference type="SUPFAM" id="SSF81301">
    <property type="entry name" value="Nucleotidyltransferase"/>
    <property type="match status" value="1"/>
</dbReference>
<protein>
    <recommendedName>
        <fullName evidence="5">RelA/SpoT domain-containing protein</fullName>
    </recommendedName>
</protein>